<organism evidence="2">
    <name type="scientific">viral metagenome</name>
    <dbReference type="NCBI Taxonomy" id="1070528"/>
    <lineage>
        <taxon>unclassified sequences</taxon>
        <taxon>metagenomes</taxon>
        <taxon>organismal metagenomes</taxon>
    </lineage>
</organism>
<sequence>MPCFYFLSMNNNFSFYFIYKMFNKTTKKQKRQYAKKTRKHKKGGMKKRAKTNGKKIYPKIASNQSVGLRHKNGKRYAVLLGQTNEPIVNQTTNKIILYDYKTAINKHRLKKLSSYSPQFNPQGGKEKTKKNKSKRTRRTAKRKRRKH</sequence>
<dbReference type="EMBL" id="MN739467">
    <property type="protein sequence ID" value="QHT06176.1"/>
    <property type="molecule type" value="Genomic_DNA"/>
</dbReference>
<feature type="compositionally biased region" description="Basic residues" evidence="1">
    <location>
        <begin position="127"/>
        <end position="147"/>
    </location>
</feature>
<proteinExistence type="predicted"/>
<evidence type="ECO:0000256" key="1">
    <source>
        <dbReference type="SAM" id="MobiDB-lite"/>
    </source>
</evidence>
<feature type="region of interest" description="Disordered" evidence="1">
    <location>
        <begin position="112"/>
        <end position="147"/>
    </location>
</feature>
<accession>A0A6C0CN07</accession>
<evidence type="ECO:0000313" key="2">
    <source>
        <dbReference type="EMBL" id="QHT06176.1"/>
    </source>
</evidence>
<feature type="region of interest" description="Disordered" evidence="1">
    <location>
        <begin position="36"/>
        <end position="55"/>
    </location>
</feature>
<reference evidence="2" key="1">
    <citation type="journal article" date="2020" name="Nature">
        <title>Giant virus diversity and host interactions through global metagenomics.</title>
        <authorList>
            <person name="Schulz F."/>
            <person name="Roux S."/>
            <person name="Paez-Espino D."/>
            <person name="Jungbluth S."/>
            <person name="Walsh D.A."/>
            <person name="Denef V.J."/>
            <person name="McMahon K.D."/>
            <person name="Konstantinidis K.T."/>
            <person name="Eloe-Fadrosh E.A."/>
            <person name="Kyrpides N.C."/>
            <person name="Woyke T."/>
        </authorList>
    </citation>
    <scope>NUCLEOTIDE SEQUENCE</scope>
    <source>
        <strain evidence="2">GVMAG-M-3300021425-30</strain>
    </source>
</reference>
<dbReference type="AlphaFoldDB" id="A0A6C0CN07"/>
<name>A0A6C0CN07_9ZZZZ</name>
<protein>
    <submittedName>
        <fullName evidence="2">Uncharacterized protein</fullName>
    </submittedName>
</protein>